<feature type="region of interest" description="Disordered" evidence="1">
    <location>
        <begin position="52"/>
        <end position="76"/>
    </location>
</feature>
<evidence type="ECO:0000313" key="3">
    <source>
        <dbReference type="Proteomes" id="UP001390339"/>
    </source>
</evidence>
<dbReference type="EMBL" id="JAPCWZ010000007">
    <property type="protein sequence ID" value="KAK8855046.1"/>
    <property type="molecule type" value="Genomic_DNA"/>
</dbReference>
<accession>A0ABR2HYT4</accession>
<sequence length="285" mass="31542">MRISKTACLMVAGAASSFAVPENMYRPTTFTTSTYAHDSESKSHLFARDQTPSTTLTVQPEDPPATPSPTAPPSLITPLTPEQNARSLIGATLNNLKDRGRAKKCDSIDRDILFNQTTTFLSHWNPESPKHSDMPDVTEKAILERLVAYQIIHNTMKTQAQQDAFPDDIVDECRSIAKLIMEDGVLTGSNPRVLTALDTIFDEICASTGKVQIPDRVQEIVDTLLRGLGINPQLTVPGQTQRPACACPAKPDFALELRYDWDSERSLWICHCYRFGTKIVTPPPM</sequence>
<evidence type="ECO:0000256" key="1">
    <source>
        <dbReference type="SAM" id="MobiDB-lite"/>
    </source>
</evidence>
<feature type="compositionally biased region" description="Pro residues" evidence="1">
    <location>
        <begin position="61"/>
        <end position="72"/>
    </location>
</feature>
<reference evidence="2 3" key="1">
    <citation type="journal article" date="2024" name="IMA Fungus">
        <title>Apiospora arundinis, a panoply of carbohydrate-active enzymes and secondary metabolites.</title>
        <authorList>
            <person name="Sorensen T."/>
            <person name="Petersen C."/>
            <person name="Muurmann A.T."/>
            <person name="Christiansen J.V."/>
            <person name="Brundto M.L."/>
            <person name="Overgaard C.K."/>
            <person name="Boysen A.T."/>
            <person name="Wollenberg R.D."/>
            <person name="Larsen T.O."/>
            <person name="Sorensen J.L."/>
            <person name="Nielsen K.L."/>
            <person name="Sondergaard T.E."/>
        </authorList>
    </citation>
    <scope>NUCLEOTIDE SEQUENCE [LARGE SCALE GENOMIC DNA]</scope>
    <source>
        <strain evidence="2 3">AAU 773</strain>
    </source>
</reference>
<evidence type="ECO:0000313" key="2">
    <source>
        <dbReference type="EMBL" id="KAK8855046.1"/>
    </source>
</evidence>
<name>A0ABR2HYT4_9PEZI</name>
<comment type="caution">
    <text evidence="2">The sequence shown here is derived from an EMBL/GenBank/DDBJ whole genome shotgun (WGS) entry which is preliminary data.</text>
</comment>
<proteinExistence type="predicted"/>
<dbReference type="Proteomes" id="UP001390339">
    <property type="component" value="Unassembled WGS sequence"/>
</dbReference>
<keyword evidence="3" id="KW-1185">Reference proteome</keyword>
<gene>
    <name evidence="2" type="ORF">PGQ11_010958</name>
</gene>
<protein>
    <submittedName>
        <fullName evidence="2">Uncharacterized protein</fullName>
    </submittedName>
</protein>
<organism evidence="2 3">
    <name type="scientific">Apiospora arundinis</name>
    <dbReference type="NCBI Taxonomy" id="335852"/>
    <lineage>
        <taxon>Eukaryota</taxon>
        <taxon>Fungi</taxon>
        <taxon>Dikarya</taxon>
        <taxon>Ascomycota</taxon>
        <taxon>Pezizomycotina</taxon>
        <taxon>Sordariomycetes</taxon>
        <taxon>Xylariomycetidae</taxon>
        <taxon>Amphisphaeriales</taxon>
        <taxon>Apiosporaceae</taxon>
        <taxon>Apiospora</taxon>
    </lineage>
</organism>